<keyword evidence="1" id="KW-0175">Coiled coil</keyword>
<dbReference type="AlphaFoldDB" id="A0A5M9K1G7"/>
<evidence type="ECO:0000256" key="1">
    <source>
        <dbReference type="SAM" id="Coils"/>
    </source>
</evidence>
<feature type="region of interest" description="Disordered" evidence="2">
    <location>
        <begin position="135"/>
        <end position="160"/>
    </location>
</feature>
<feature type="compositionally biased region" description="Polar residues" evidence="2">
    <location>
        <begin position="1"/>
        <end position="23"/>
    </location>
</feature>
<gene>
    <name evidence="3" type="ORF">EYC84_005386</name>
</gene>
<feature type="region of interest" description="Disordered" evidence="2">
    <location>
        <begin position="1"/>
        <end position="38"/>
    </location>
</feature>
<dbReference type="EMBL" id="VICG01000003">
    <property type="protein sequence ID" value="KAA8573832.1"/>
    <property type="molecule type" value="Genomic_DNA"/>
</dbReference>
<evidence type="ECO:0000256" key="2">
    <source>
        <dbReference type="SAM" id="MobiDB-lite"/>
    </source>
</evidence>
<accession>A0A5M9K1G7</accession>
<feature type="compositionally biased region" description="Low complexity" evidence="2">
    <location>
        <begin position="24"/>
        <end position="38"/>
    </location>
</feature>
<proteinExistence type="predicted"/>
<keyword evidence="4" id="KW-1185">Reference proteome</keyword>
<dbReference type="Proteomes" id="UP000322873">
    <property type="component" value="Unassembled WGS sequence"/>
</dbReference>
<evidence type="ECO:0000313" key="3">
    <source>
        <dbReference type="EMBL" id="KAA8573832.1"/>
    </source>
</evidence>
<comment type="caution">
    <text evidence="3">The sequence shown here is derived from an EMBL/GenBank/DDBJ whole genome shotgun (WGS) entry which is preliminary data.</text>
</comment>
<reference evidence="3 4" key="1">
    <citation type="submission" date="2019-06" db="EMBL/GenBank/DDBJ databases">
        <title>Genome Sequence of the Brown Rot Fungal Pathogen Monilinia fructicola.</title>
        <authorList>
            <person name="De Miccolis Angelini R.M."/>
            <person name="Landi L."/>
            <person name="Abate D."/>
            <person name="Pollastro S."/>
            <person name="Romanazzi G."/>
            <person name="Faretra F."/>
        </authorList>
    </citation>
    <scope>NUCLEOTIDE SEQUENCE [LARGE SCALE GENOMIC DNA]</scope>
    <source>
        <strain evidence="3 4">Mfrc123</strain>
    </source>
</reference>
<organism evidence="3 4">
    <name type="scientific">Monilinia fructicola</name>
    <name type="common">Brown rot fungus</name>
    <name type="synonym">Ciboria fructicola</name>
    <dbReference type="NCBI Taxonomy" id="38448"/>
    <lineage>
        <taxon>Eukaryota</taxon>
        <taxon>Fungi</taxon>
        <taxon>Dikarya</taxon>
        <taxon>Ascomycota</taxon>
        <taxon>Pezizomycotina</taxon>
        <taxon>Leotiomycetes</taxon>
        <taxon>Helotiales</taxon>
        <taxon>Sclerotiniaceae</taxon>
        <taxon>Monilinia</taxon>
    </lineage>
</organism>
<feature type="coiled-coil region" evidence="1">
    <location>
        <begin position="213"/>
        <end position="247"/>
    </location>
</feature>
<sequence length="332" mass="39034">MPTFDTDNPSPSFLSETSNYRNTWPSSREPSRSWQSSSDVMNLMDQLTKHLRESQKEQVQFLENRKDKDTERLLKTIIEVKDKELCNAKRISTAWKDDVVAVTEQRYKSELEMAKKREEDGVLAVEKVREQLGNKEKEMRESEGRLESMERQKMKVQKEGDKEKERFGKDLLAKDREIIALQTGLGVKRQEIARLERDGDNLWKIFDGMEKERVELCKKVECEEKEKRELNELVAFQGREIQSLQRELTSKTKITNEMETKIKGFKSRVLKWKAHTTTLLRCLKEEEQKRWSKIPITALLYSYLGTWYSSGKSAENTTEDLKDFFRSEGISI</sequence>
<name>A0A5M9K1G7_MONFR</name>
<evidence type="ECO:0000313" key="4">
    <source>
        <dbReference type="Proteomes" id="UP000322873"/>
    </source>
</evidence>
<protein>
    <submittedName>
        <fullName evidence="3">Uncharacterized protein</fullName>
    </submittedName>
</protein>